<dbReference type="EMBL" id="CP022046">
    <property type="protein sequence ID" value="ASE33311.1"/>
    <property type="molecule type" value="Genomic_DNA"/>
</dbReference>
<feature type="transmembrane region" description="Helical" evidence="1">
    <location>
        <begin position="84"/>
        <end position="102"/>
    </location>
</feature>
<keyword evidence="1" id="KW-0472">Membrane</keyword>
<evidence type="ECO:0000313" key="3">
    <source>
        <dbReference type="Proteomes" id="UP000197058"/>
    </source>
</evidence>
<protein>
    <recommendedName>
        <fullName evidence="4">KinB-signaling pathway activation protein</fullName>
    </recommendedName>
</protein>
<dbReference type="Pfam" id="PF14089">
    <property type="entry name" value="KbaA"/>
    <property type="match status" value="1"/>
</dbReference>
<dbReference type="Proteomes" id="UP000197058">
    <property type="component" value="Chromosome"/>
</dbReference>
<dbReference type="AlphaFoldDB" id="A0AAI8GSU4"/>
<evidence type="ECO:0000256" key="1">
    <source>
        <dbReference type="SAM" id="Phobius"/>
    </source>
</evidence>
<feature type="transmembrane region" description="Helical" evidence="1">
    <location>
        <begin position="12"/>
        <end position="30"/>
    </location>
</feature>
<keyword evidence="1" id="KW-1133">Transmembrane helix</keyword>
<dbReference type="InterPro" id="IPR024164">
    <property type="entry name" value="KinB-signalling_activ"/>
</dbReference>
<feature type="transmembrane region" description="Helical" evidence="1">
    <location>
        <begin position="114"/>
        <end position="131"/>
    </location>
</feature>
<keyword evidence="1" id="KW-0812">Transmembrane</keyword>
<feature type="transmembrane region" description="Helical" evidence="1">
    <location>
        <begin position="50"/>
        <end position="72"/>
    </location>
</feature>
<dbReference type="GO" id="GO:0045881">
    <property type="term" value="P:positive regulation of sporulation resulting in formation of a cellular spore"/>
    <property type="evidence" value="ECO:0007669"/>
    <property type="project" value="InterPro"/>
</dbReference>
<organism evidence="2 3">
    <name type="scientific">Mammaliicoccus sciuri</name>
    <name type="common">Staphylococcus sciuri</name>
    <dbReference type="NCBI Taxonomy" id="1296"/>
    <lineage>
        <taxon>Bacteria</taxon>
        <taxon>Bacillati</taxon>
        <taxon>Bacillota</taxon>
        <taxon>Bacilli</taxon>
        <taxon>Bacillales</taxon>
        <taxon>Staphylococcaceae</taxon>
        <taxon>Mammaliicoccus</taxon>
    </lineage>
</organism>
<accession>A0AAI8GSU4</accession>
<dbReference type="SMART" id="SM01251">
    <property type="entry name" value="KbaA"/>
    <property type="match status" value="1"/>
</dbReference>
<dbReference type="GeneID" id="48591920"/>
<feature type="transmembrane region" description="Helical" evidence="1">
    <location>
        <begin position="169"/>
        <end position="187"/>
    </location>
</feature>
<gene>
    <name evidence="2" type="ORF">CEP64_01435</name>
</gene>
<sequence length="216" mass="24886">MTLKYLIQFYRNTLLIGVVVTYIASLIFGYDKVTKYLFAGEIGEFIAASIWFLVVGLLVATISQLAYFIYLFINQLGIGIFGKIWPHVQIVVTVFAIFDLVYFRFLRFGGTDQIISFIWLPIVVVIFAIITSNIKNKQSKKNLWIPSMFFMVVMTTVELIPFLRVEDTSWIYLTIFGLLLCNAYQLITLPKYNALSLEERKAKKSKLNNDSKSLKK</sequence>
<name>A0AAI8GSU4_MAMSC</name>
<dbReference type="KEGG" id="sscu:CEP64_01435"/>
<dbReference type="PIRSF" id="PIRSF029886">
    <property type="entry name" value="KBAA"/>
    <property type="match status" value="1"/>
</dbReference>
<feature type="transmembrane region" description="Helical" evidence="1">
    <location>
        <begin position="143"/>
        <end position="163"/>
    </location>
</feature>
<reference evidence="3" key="1">
    <citation type="submission" date="2017-06" db="EMBL/GenBank/DDBJ databases">
        <title>FDA dAtabase for Regulatory Grade micrObial Sequences (FDA-ARGOS): Supporting development and validation of Infectious Disease Dx tests.</title>
        <authorList>
            <person name="Goldberg B."/>
            <person name="Campos J."/>
            <person name="Tallon L."/>
            <person name="Sadzewicz L."/>
            <person name="Sengamalay N."/>
            <person name="Ott S."/>
            <person name="Godinez A."/>
            <person name="Nagaraj S."/>
            <person name="Vavikolanu K."/>
            <person name="Nadendla S."/>
            <person name="George J."/>
            <person name="Geyer C."/>
            <person name="Sichtig H."/>
        </authorList>
    </citation>
    <scope>NUCLEOTIDE SEQUENCE [LARGE SCALE GENOMIC DNA]</scope>
    <source>
        <strain evidence="3">FDAARGOS_285</strain>
    </source>
</reference>
<dbReference type="RefSeq" id="WP_048540107.1">
    <property type="nucleotide sequence ID" value="NZ_CAJVGN010000001.1"/>
</dbReference>
<proteinExistence type="predicted"/>
<evidence type="ECO:0000313" key="2">
    <source>
        <dbReference type="EMBL" id="ASE33311.1"/>
    </source>
</evidence>
<evidence type="ECO:0008006" key="4">
    <source>
        <dbReference type="Google" id="ProtNLM"/>
    </source>
</evidence>